<evidence type="ECO:0000313" key="3">
    <source>
        <dbReference type="EMBL" id="MFC0269536.1"/>
    </source>
</evidence>
<feature type="domain" description="DUF1206" evidence="2">
    <location>
        <begin position="205"/>
        <end position="274"/>
    </location>
</feature>
<keyword evidence="1" id="KW-1133">Transmembrane helix</keyword>
<dbReference type="EMBL" id="JBHLVX010000060">
    <property type="protein sequence ID" value="MFC0269536.1"/>
    <property type="molecule type" value="Genomic_DNA"/>
</dbReference>
<gene>
    <name evidence="3" type="ORF">ACFFHW_16335</name>
</gene>
<evidence type="ECO:0000256" key="1">
    <source>
        <dbReference type="SAM" id="Phobius"/>
    </source>
</evidence>
<feature type="transmembrane region" description="Helical" evidence="1">
    <location>
        <begin position="211"/>
        <end position="228"/>
    </location>
</feature>
<feature type="transmembrane region" description="Helical" evidence="1">
    <location>
        <begin position="153"/>
        <end position="175"/>
    </location>
</feature>
<dbReference type="RefSeq" id="WP_083920812.1">
    <property type="nucleotide sequence ID" value="NZ_JBHLVX010000060.1"/>
</dbReference>
<proteinExistence type="predicted"/>
<sequence>MPEPLCIKEPKLQHPHRSTQPLITLAARCGYAAKGAVYILIGWLAILATLDMGGRRGGTTQAIREVASQPFGGVLLALLAAGLCGYTSWRLVQALFDAEHKGRSARGIAVRLGYVLSGAVYAGIAINCAQLLLDVDSISSSTSSQVRTLMQQPGGVLLLIVIGVGFFGVGLRQIWRGWQRSYRKNWHLNEMSHRQRLVADAVSRIGLTARGLVFIIIAGFLCLAALQTDPDEARGLGGALRILAEQPFGRWLLMAVALGLIAYGGYCLVNARFRIVDAR</sequence>
<keyword evidence="1" id="KW-0472">Membrane</keyword>
<protein>
    <submittedName>
        <fullName evidence="3">DUF1206 domain-containing protein</fullName>
    </submittedName>
</protein>
<dbReference type="Pfam" id="PF06724">
    <property type="entry name" value="DUF1206"/>
    <property type="match status" value="3"/>
</dbReference>
<dbReference type="InterPro" id="IPR009597">
    <property type="entry name" value="DUF1206"/>
</dbReference>
<keyword evidence="4" id="KW-1185">Reference proteome</keyword>
<evidence type="ECO:0000259" key="2">
    <source>
        <dbReference type="Pfam" id="PF06724"/>
    </source>
</evidence>
<comment type="caution">
    <text evidence="3">The sequence shown here is derived from an EMBL/GenBank/DDBJ whole genome shotgun (WGS) entry which is preliminary data.</text>
</comment>
<feature type="domain" description="DUF1206" evidence="2">
    <location>
        <begin position="112"/>
        <end position="179"/>
    </location>
</feature>
<feature type="transmembrane region" description="Helical" evidence="1">
    <location>
        <begin position="112"/>
        <end position="133"/>
    </location>
</feature>
<reference evidence="3 4" key="1">
    <citation type="submission" date="2024-09" db="EMBL/GenBank/DDBJ databases">
        <authorList>
            <person name="Sun Q."/>
            <person name="Mori K."/>
        </authorList>
    </citation>
    <scope>NUCLEOTIDE SEQUENCE [LARGE SCALE GENOMIC DNA]</scope>
    <source>
        <strain evidence="3 4">CCM 7415</strain>
    </source>
</reference>
<organism evidence="3 4">
    <name type="scientific">Kushneria aurantia</name>
    <dbReference type="NCBI Taxonomy" id="504092"/>
    <lineage>
        <taxon>Bacteria</taxon>
        <taxon>Pseudomonadati</taxon>
        <taxon>Pseudomonadota</taxon>
        <taxon>Gammaproteobacteria</taxon>
        <taxon>Oceanospirillales</taxon>
        <taxon>Halomonadaceae</taxon>
        <taxon>Kushneria</taxon>
    </lineage>
</organism>
<name>A0ABV6G7B5_9GAMM</name>
<feature type="transmembrane region" description="Helical" evidence="1">
    <location>
        <begin position="248"/>
        <end position="269"/>
    </location>
</feature>
<feature type="transmembrane region" description="Helical" evidence="1">
    <location>
        <begin position="31"/>
        <end position="50"/>
    </location>
</feature>
<accession>A0ABV6G7B5</accession>
<keyword evidence="1" id="KW-0812">Transmembrane</keyword>
<dbReference type="Proteomes" id="UP001589814">
    <property type="component" value="Unassembled WGS sequence"/>
</dbReference>
<feature type="domain" description="DUF1206" evidence="2">
    <location>
        <begin position="30"/>
        <end position="96"/>
    </location>
</feature>
<feature type="transmembrane region" description="Helical" evidence="1">
    <location>
        <begin position="70"/>
        <end position="92"/>
    </location>
</feature>
<evidence type="ECO:0000313" key="4">
    <source>
        <dbReference type="Proteomes" id="UP001589814"/>
    </source>
</evidence>